<dbReference type="RefSeq" id="WP_163803496.1">
    <property type="nucleotide sequence ID" value="NZ_AP022620.1"/>
</dbReference>
<name>A0A6N4W787_9MYCO</name>
<proteinExistence type="predicted"/>
<evidence type="ECO:0000313" key="3">
    <source>
        <dbReference type="Proteomes" id="UP000467249"/>
    </source>
</evidence>
<feature type="transmembrane region" description="Helical" evidence="1">
    <location>
        <begin position="39"/>
        <end position="58"/>
    </location>
</feature>
<dbReference type="KEGG" id="many:MANY_12910"/>
<gene>
    <name evidence="2" type="ORF">MANY_12910</name>
</gene>
<dbReference type="EMBL" id="AP022620">
    <property type="protein sequence ID" value="BBZ75954.1"/>
    <property type="molecule type" value="Genomic_DNA"/>
</dbReference>
<protein>
    <submittedName>
        <fullName evidence="2">Uncharacterized protein</fullName>
    </submittedName>
</protein>
<evidence type="ECO:0000313" key="2">
    <source>
        <dbReference type="EMBL" id="BBZ75954.1"/>
    </source>
</evidence>
<keyword evidence="1" id="KW-0812">Transmembrane</keyword>
<sequence length="79" mass="9063">MSTSTLRTYLRIQLMVFVFGIVGPIFLVLYFVVQPDPTVKWMYYTGLVITAIDILIALRLTEQSVRHVPASRDDERESA</sequence>
<dbReference type="AlphaFoldDB" id="A0A6N4W787"/>
<keyword evidence="3" id="KW-1185">Reference proteome</keyword>
<evidence type="ECO:0000256" key="1">
    <source>
        <dbReference type="SAM" id="Phobius"/>
    </source>
</evidence>
<reference evidence="2 3" key="1">
    <citation type="journal article" date="2019" name="Emerg. Microbes Infect.">
        <title>Comprehensive subspecies identification of 175 nontuberculous mycobacteria species based on 7547 genomic profiles.</title>
        <authorList>
            <person name="Matsumoto Y."/>
            <person name="Kinjo T."/>
            <person name="Motooka D."/>
            <person name="Nabeya D."/>
            <person name="Jung N."/>
            <person name="Uechi K."/>
            <person name="Horii T."/>
            <person name="Iida T."/>
            <person name="Fujita J."/>
            <person name="Nakamura S."/>
        </authorList>
    </citation>
    <scope>NUCLEOTIDE SEQUENCE [LARGE SCALE GENOMIC DNA]</scope>
    <source>
        <strain evidence="2 3">JCM 30275</strain>
    </source>
</reference>
<organism evidence="2 3">
    <name type="scientific">Mycolicibacterium anyangense</name>
    <dbReference type="NCBI Taxonomy" id="1431246"/>
    <lineage>
        <taxon>Bacteria</taxon>
        <taxon>Bacillati</taxon>
        <taxon>Actinomycetota</taxon>
        <taxon>Actinomycetes</taxon>
        <taxon>Mycobacteriales</taxon>
        <taxon>Mycobacteriaceae</taxon>
        <taxon>Mycolicibacterium</taxon>
    </lineage>
</organism>
<dbReference type="Proteomes" id="UP000467249">
    <property type="component" value="Chromosome"/>
</dbReference>
<feature type="transmembrane region" description="Helical" evidence="1">
    <location>
        <begin position="12"/>
        <end position="33"/>
    </location>
</feature>
<keyword evidence="1" id="KW-1133">Transmembrane helix</keyword>
<keyword evidence="1" id="KW-0472">Membrane</keyword>
<accession>A0A6N4W787</accession>